<keyword evidence="1" id="KW-0175">Coiled coil</keyword>
<dbReference type="EnsemblPlants" id="evm.model.01.2218">
    <property type="protein sequence ID" value="cds.evm.model.01.2218"/>
    <property type="gene ID" value="evm.TU.01.2218"/>
</dbReference>
<sequence>MEGLYSLREQRVPSFRMGNVTGSQISLLWPLSGKTSLVGTYFARFMLASSRSVRQGTILNADFWIPTRVLGARTSGKLKMATIGLRQSSHSLSVLYDACNDGSRPLGDTDFSAKDTTPKSSASSLVHYVDSGEDRSFQDGGQQFFCQEEAEALGVGPQYGGDGEAPGSPRAAVMLAVRKVEIADDMHATPPAGQTVEVEALENWLAYKLGQEAAPFTAELLDQVAGSASKLPTKIWAFCSSADAFALAHFAKRQVVGAERAIVEVGTLVTELERVQETNRDLGTANETLRTELTNAKFQIEGLLQANRQLEEESARQSRLI</sequence>
<reference evidence="2" key="1">
    <citation type="submission" date="2018-11" db="EMBL/GenBank/DDBJ databases">
        <authorList>
            <person name="Grassa J C."/>
        </authorList>
    </citation>
    <scope>NUCLEOTIDE SEQUENCE [LARGE SCALE GENOMIC DNA]</scope>
</reference>
<protein>
    <submittedName>
        <fullName evidence="2">Uncharacterized protein</fullName>
    </submittedName>
</protein>
<dbReference type="EMBL" id="UZAU01000062">
    <property type="status" value="NOT_ANNOTATED_CDS"/>
    <property type="molecule type" value="Genomic_DNA"/>
</dbReference>
<feature type="coiled-coil region" evidence="1">
    <location>
        <begin position="272"/>
        <end position="320"/>
    </location>
</feature>
<dbReference type="Proteomes" id="UP000596661">
    <property type="component" value="Chromosome 1"/>
</dbReference>
<accession>A0A803NK91</accession>
<evidence type="ECO:0000313" key="2">
    <source>
        <dbReference type="EnsemblPlants" id="cds.evm.model.01.2218"/>
    </source>
</evidence>
<evidence type="ECO:0000256" key="1">
    <source>
        <dbReference type="SAM" id="Coils"/>
    </source>
</evidence>
<organism evidence="2 3">
    <name type="scientific">Cannabis sativa</name>
    <name type="common">Hemp</name>
    <name type="synonym">Marijuana</name>
    <dbReference type="NCBI Taxonomy" id="3483"/>
    <lineage>
        <taxon>Eukaryota</taxon>
        <taxon>Viridiplantae</taxon>
        <taxon>Streptophyta</taxon>
        <taxon>Embryophyta</taxon>
        <taxon>Tracheophyta</taxon>
        <taxon>Spermatophyta</taxon>
        <taxon>Magnoliopsida</taxon>
        <taxon>eudicotyledons</taxon>
        <taxon>Gunneridae</taxon>
        <taxon>Pentapetalae</taxon>
        <taxon>rosids</taxon>
        <taxon>fabids</taxon>
        <taxon>Rosales</taxon>
        <taxon>Cannabaceae</taxon>
        <taxon>Cannabis</taxon>
    </lineage>
</organism>
<name>A0A803NK91_CANSA</name>
<dbReference type="AlphaFoldDB" id="A0A803NK91"/>
<reference evidence="2" key="2">
    <citation type="submission" date="2021-03" db="UniProtKB">
        <authorList>
            <consortium name="EnsemblPlants"/>
        </authorList>
    </citation>
    <scope>IDENTIFICATION</scope>
</reference>
<evidence type="ECO:0000313" key="3">
    <source>
        <dbReference type="Proteomes" id="UP000596661"/>
    </source>
</evidence>
<proteinExistence type="predicted"/>
<keyword evidence="3" id="KW-1185">Reference proteome</keyword>
<dbReference type="Gramene" id="evm.model.01.2218">
    <property type="protein sequence ID" value="cds.evm.model.01.2218"/>
    <property type="gene ID" value="evm.TU.01.2218"/>
</dbReference>